<comment type="subunit">
    <text evidence="5">NDH-1 is composed of 14 different subunits. Subunits NuoA, H, J, K, L, M, N constitute the membrane sector of the complex.</text>
</comment>
<evidence type="ECO:0000313" key="7">
    <source>
        <dbReference type="EMBL" id="CDM64437.1"/>
    </source>
</evidence>
<dbReference type="PANTHER" id="PTHR11432:SF3">
    <property type="entry name" value="NADH-UBIQUINONE OXIDOREDUCTASE CHAIN 1"/>
    <property type="match status" value="1"/>
</dbReference>
<dbReference type="Pfam" id="PF00146">
    <property type="entry name" value="NADHdh"/>
    <property type="match status" value="1"/>
</dbReference>
<keyword evidence="3 5" id="KW-1133">Transmembrane helix</keyword>
<evidence type="ECO:0000313" key="8">
    <source>
        <dbReference type="Proteomes" id="UP000031518"/>
    </source>
</evidence>
<dbReference type="PROSITE" id="PS00668">
    <property type="entry name" value="COMPLEX1_ND1_2"/>
    <property type="match status" value="1"/>
</dbReference>
<dbReference type="InterPro" id="IPR018086">
    <property type="entry name" value="NADH_UbQ_OxRdtase_su1_CS"/>
</dbReference>
<comment type="similarity">
    <text evidence="5 6">Belongs to the complex I subunit 1 family.</text>
</comment>
<dbReference type="EMBL" id="CBXV010000002">
    <property type="protein sequence ID" value="CDM64437.1"/>
    <property type="molecule type" value="Genomic_DNA"/>
</dbReference>
<feature type="transmembrane region" description="Helical" evidence="5">
    <location>
        <begin position="287"/>
        <end position="310"/>
    </location>
</feature>
<dbReference type="InterPro" id="IPR001694">
    <property type="entry name" value="NADH_UbQ_OxRdtase_su1/FPO"/>
</dbReference>
<feature type="transmembrane region" description="Helical" evidence="5">
    <location>
        <begin position="198"/>
        <end position="218"/>
    </location>
</feature>
<dbReference type="GO" id="GO:0005886">
    <property type="term" value="C:plasma membrane"/>
    <property type="evidence" value="ECO:0007669"/>
    <property type="project" value="UniProtKB-SubCell"/>
</dbReference>
<dbReference type="EC" id="7.1.1.-" evidence="5"/>
<keyword evidence="5" id="KW-1278">Translocase</keyword>
<evidence type="ECO:0000256" key="2">
    <source>
        <dbReference type="ARBA" id="ARBA00022692"/>
    </source>
</evidence>
<dbReference type="AlphaFoldDB" id="A0A0B6WUQ3"/>
<feature type="transmembrane region" description="Helical" evidence="5">
    <location>
        <begin position="255"/>
        <end position="275"/>
    </location>
</feature>
<protein>
    <recommendedName>
        <fullName evidence="5">NADH-quinone oxidoreductase subunit H</fullName>
        <ecNumber evidence="5">7.1.1.-</ecNumber>
    </recommendedName>
    <alternativeName>
        <fullName evidence="5">NADH dehydrogenase I subunit H</fullName>
    </alternativeName>
    <alternativeName>
        <fullName evidence="5">NDH-1 subunit H</fullName>
    </alternativeName>
</protein>
<dbReference type="RefSeq" id="WP_083437532.1">
    <property type="nucleotide sequence ID" value="NZ_CBXV010000002.1"/>
</dbReference>
<evidence type="ECO:0000256" key="4">
    <source>
        <dbReference type="ARBA" id="ARBA00023136"/>
    </source>
</evidence>
<dbReference type="PANTHER" id="PTHR11432">
    <property type="entry name" value="NADH DEHYDROGENASE SUBUNIT 1"/>
    <property type="match status" value="1"/>
</dbReference>
<dbReference type="STRING" id="454194.PYK22_00431"/>
<sequence length="351" mass="39150">MDLSNPYIQAALQFLAIFITFNVVLMIVAYTVLAERRILGFIQGRLGPNRVGPGGVLQPFADLLKFIFKEEIVPDKSTRFVYFLAPLIAVTAAMMTLIVYPFGPRVTLPYFGQVELVIARFDIALLYVLAVTSIGVYGIALAGWASNSKYSLMGGLRSSAQMISYELSLGLSLVGVILMSGTLDLYEIVEQQSGWYGFKWNIFPQFIGFVVYLTSAIAETNRVPFDLPEAETELVAGFHTEYSALKFALFFMAEYINMFTVSVLATTLFLGGWNVPGLALLFSPGSIPFAVFSVIGFFVKVFFFLFLYIWLRGTLPRFRFDQLMSFGWKFLLPVALLNVVLTATLVWLGVL</sequence>
<dbReference type="GO" id="GO:0009060">
    <property type="term" value="P:aerobic respiration"/>
    <property type="evidence" value="ECO:0007669"/>
    <property type="project" value="TreeGrafter"/>
</dbReference>
<comment type="catalytic activity">
    <reaction evidence="5">
        <text>a quinone + NADH + 5 H(+)(in) = a quinol + NAD(+) + 4 H(+)(out)</text>
        <dbReference type="Rhea" id="RHEA:57888"/>
        <dbReference type="ChEBI" id="CHEBI:15378"/>
        <dbReference type="ChEBI" id="CHEBI:24646"/>
        <dbReference type="ChEBI" id="CHEBI:57540"/>
        <dbReference type="ChEBI" id="CHEBI:57945"/>
        <dbReference type="ChEBI" id="CHEBI:132124"/>
    </reaction>
</comment>
<dbReference type="GO" id="GO:0003954">
    <property type="term" value="F:NADH dehydrogenase activity"/>
    <property type="evidence" value="ECO:0007669"/>
    <property type="project" value="TreeGrafter"/>
</dbReference>
<evidence type="ECO:0000256" key="1">
    <source>
        <dbReference type="ARBA" id="ARBA00004141"/>
    </source>
</evidence>
<name>A0A0B6WUQ3_9BACT</name>
<keyword evidence="7" id="KW-0560">Oxidoreductase</keyword>
<proteinExistence type="inferred from homology"/>
<comment type="function">
    <text evidence="5">NDH-1 shuttles electrons from NADH, via FMN and iron-sulfur (Fe-S) centers, to quinones in the respiratory chain. The immediate electron acceptor for the enzyme in this species is believed to be ubiquinone. Couples the redox reaction to proton translocation (for every two electrons transferred, four hydrogen ions are translocated across the cytoplasmic membrane), and thus conserves the redox energy in a proton gradient. This subunit may bind ubiquinone.</text>
</comment>
<keyword evidence="2 5" id="KW-0812">Transmembrane</keyword>
<feature type="transmembrane region" description="Helical" evidence="5">
    <location>
        <begin position="80"/>
        <end position="103"/>
    </location>
</feature>
<feature type="transmembrane region" description="Helical" evidence="5">
    <location>
        <begin position="123"/>
        <end position="146"/>
    </location>
</feature>
<dbReference type="HAMAP" id="MF_01350">
    <property type="entry name" value="NDH1_NuoH"/>
    <property type="match status" value="1"/>
</dbReference>
<gene>
    <name evidence="5" type="primary">nuoH</name>
    <name evidence="7" type="ORF">PYK22_00431</name>
</gene>
<dbReference type="OrthoDB" id="9803734at2"/>
<keyword evidence="5" id="KW-0830">Ubiquinone</keyword>
<keyword evidence="5" id="KW-1003">Cell membrane</keyword>
<accession>A0A0B6WUQ3</accession>
<dbReference type="GO" id="GO:0016655">
    <property type="term" value="F:oxidoreductase activity, acting on NAD(P)H, quinone or similar compound as acceptor"/>
    <property type="evidence" value="ECO:0007669"/>
    <property type="project" value="UniProtKB-UniRule"/>
</dbReference>
<evidence type="ECO:0000256" key="6">
    <source>
        <dbReference type="RuleBase" id="RU000471"/>
    </source>
</evidence>
<keyword evidence="5" id="KW-0874">Quinone</keyword>
<comment type="subcellular location">
    <subcellularLocation>
        <location evidence="5 6">Cell membrane</location>
        <topology evidence="5 6">Multi-pass membrane protein</topology>
    </subcellularLocation>
    <subcellularLocation>
        <location evidence="1">Membrane</location>
        <topology evidence="1">Multi-pass membrane protein</topology>
    </subcellularLocation>
</comment>
<keyword evidence="4 5" id="KW-0472">Membrane</keyword>
<organism evidence="7 8">
    <name type="scientific">Pyrinomonas methylaliphatogenes</name>
    <dbReference type="NCBI Taxonomy" id="454194"/>
    <lineage>
        <taxon>Bacteria</taxon>
        <taxon>Pseudomonadati</taxon>
        <taxon>Acidobacteriota</taxon>
        <taxon>Blastocatellia</taxon>
        <taxon>Blastocatellales</taxon>
        <taxon>Pyrinomonadaceae</taxon>
        <taxon>Pyrinomonas</taxon>
    </lineage>
</organism>
<keyword evidence="5 6" id="KW-0520">NAD</keyword>
<feature type="transmembrane region" description="Helical" evidence="5">
    <location>
        <begin position="330"/>
        <end position="350"/>
    </location>
</feature>
<reference evidence="7 8" key="2">
    <citation type="submission" date="2015-01" db="EMBL/GenBank/DDBJ databases">
        <title>Complete genome sequence of Pyrinomonas methylaliphatogenes type strain K22T.</title>
        <authorList>
            <person name="Lee K.C.Y."/>
            <person name="Power J.F."/>
            <person name="Dunfield P.F."/>
            <person name="Morgan X.C."/>
            <person name="Huttenhower C."/>
            <person name="Stott M.B."/>
        </authorList>
    </citation>
    <scope>NUCLEOTIDE SEQUENCE [LARGE SCALE GENOMIC DNA]</scope>
    <source>
        <strain evidence="7 8">K22</strain>
    </source>
</reference>
<keyword evidence="8" id="KW-1185">Reference proteome</keyword>
<feature type="transmembrane region" description="Helical" evidence="5">
    <location>
        <begin position="167"/>
        <end position="186"/>
    </location>
</feature>
<evidence type="ECO:0000256" key="3">
    <source>
        <dbReference type="ARBA" id="ARBA00022989"/>
    </source>
</evidence>
<dbReference type="GO" id="GO:0048038">
    <property type="term" value="F:quinone binding"/>
    <property type="evidence" value="ECO:0007669"/>
    <property type="project" value="UniProtKB-KW"/>
</dbReference>
<dbReference type="NCBIfam" id="NF004741">
    <property type="entry name" value="PRK06076.1-2"/>
    <property type="match status" value="1"/>
</dbReference>
<evidence type="ECO:0000256" key="5">
    <source>
        <dbReference type="HAMAP-Rule" id="MF_01350"/>
    </source>
</evidence>
<feature type="transmembrane region" description="Helical" evidence="5">
    <location>
        <begin position="12"/>
        <end position="33"/>
    </location>
</feature>
<reference evidence="7 8" key="1">
    <citation type="submission" date="2013-12" db="EMBL/GenBank/DDBJ databases">
        <authorList>
            <person name="Stott M."/>
        </authorList>
    </citation>
    <scope>NUCLEOTIDE SEQUENCE [LARGE SCALE GENOMIC DNA]</scope>
    <source>
        <strain evidence="7 8">K22</strain>
    </source>
</reference>
<dbReference type="Proteomes" id="UP000031518">
    <property type="component" value="Unassembled WGS sequence"/>
</dbReference>